<feature type="transmembrane region" description="Helical" evidence="9">
    <location>
        <begin position="239"/>
        <end position="267"/>
    </location>
</feature>
<feature type="region of interest" description="Disordered" evidence="8">
    <location>
        <begin position="1"/>
        <end position="24"/>
    </location>
</feature>
<dbReference type="Pfam" id="PF09594">
    <property type="entry name" value="GT87"/>
    <property type="match status" value="1"/>
</dbReference>
<dbReference type="GO" id="GO:0016758">
    <property type="term" value="F:hexosyltransferase activity"/>
    <property type="evidence" value="ECO:0007669"/>
    <property type="project" value="InterPro"/>
</dbReference>
<evidence type="ECO:0000256" key="6">
    <source>
        <dbReference type="ARBA" id="ARBA00023136"/>
    </source>
</evidence>
<organism evidence="10 11">
    <name type="scientific">Candidatus Protofrankia datiscae</name>
    <dbReference type="NCBI Taxonomy" id="2716812"/>
    <lineage>
        <taxon>Bacteria</taxon>
        <taxon>Bacillati</taxon>
        <taxon>Actinomycetota</taxon>
        <taxon>Actinomycetes</taxon>
        <taxon>Frankiales</taxon>
        <taxon>Frankiaceae</taxon>
        <taxon>Protofrankia</taxon>
    </lineage>
</organism>
<evidence type="ECO:0000256" key="2">
    <source>
        <dbReference type="ARBA" id="ARBA00022475"/>
    </source>
</evidence>
<dbReference type="eggNOG" id="COG5650">
    <property type="taxonomic scope" value="Bacteria"/>
</dbReference>
<keyword evidence="11" id="KW-1185">Reference proteome</keyword>
<keyword evidence="3" id="KW-0808">Transferase</keyword>
<keyword evidence="6 9" id="KW-0472">Membrane</keyword>
<dbReference type="HOGENOM" id="CLU_028876_1_0_11"/>
<feature type="transmembrane region" description="Helical" evidence="9">
    <location>
        <begin position="203"/>
        <end position="233"/>
    </location>
</feature>
<dbReference type="KEGG" id="fsy:FsymDg_4527"/>
<feature type="transmembrane region" description="Helical" evidence="9">
    <location>
        <begin position="400"/>
        <end position="421"/>
    </location>
</feature>
<evidence type="ECO:0000313" key="10">
    <source>
        <dbReference type="EMBL" id="AEH11775.1"/>
    </source>
</evidence>
<feature type="compositionally biased region" description="Low complexity" evidence="8">
    <location>
        <begin position="590"/>
        <end position="604"/>
    </location>
</feature>
<dbReference type="InterPro" id="IPR016570">
    <property type="entry name" value="UCP010361"/>
</dbReference>
<evidence type="ECO:0000256" key="8">
    <source>
        <dbReference type="SAM" id="MobiDB-lite"/>
    </source>
</evidence>
<feature type="transmembrane region" description="Helical" evidence="9">
    <location>
        <begin position="168"/>
        <end position="191"/>
    </location>
</feature>
<comment type="similarity">
    <text evidence="7">Belongs to the glycosyltransferase 87 family.</text>
</comment>
<dbReference type="PIRSF" id="PIRSF010361">
    <property type="entry name" value="UCP010361"/>
    <property type="match status" value="1"/>
</dbReference>
<accession>F8B0S9</accession>
<gene>
    <name evidence="10" type="ordered locus">FsymDg_4527</name>
</gene>
<keyword evidence="4 9" id="KW-0812">Transmembrane</keyword>
<name>F8B0S9_9ACTN</name>
<feature type="transmembrane region" description="Helical" evidence="9">
    <location>
        <begin position="279"/>
        <end position="300"/>
    </location>
</feature>
<dbReference type="InterPro" id="IPR018584">
    <property type="entry name" value="GT87"/>
</dbReference>
<protein>
    <submittedName>
        <fullName evidence="10">Putative transmembrane protein</fullName>
    </submittedName>
</protein>
<evidence type="ECO:0000256" key="5">
    <source>
        <dbReference type="ARBA" id="ARBA00022989"/>
    </source>
</evidence>
<keyword evidence="2" id="KW-1003">Cell membrane</keyword>
<sequence>MTVRPLAAGADGERSSQAAPVTPVCPSREDPVVAGASMLVGGPPGDHARIGASRSWWTPLRVLMAFTVLACVLAYAQKLPCRDTRNWSDEYQYTRMCYSDVVALYGQEGLATGKRPFLDYPTEYPPLIGAVMQFASSVSGVASPSQPVYRDEDGRQVLVGYTIDQRTAVFYDVTALLFLVMTCVAVFCTALTAGRARVWDAALFALAPALVLHLLTNWDIVAVAFAAAGLLAWSRRAPVVAGILFGLGAATKFYPLLFLLPLAVLALRAGRGWAFVRTMVATIVTAAAVWVPLWLIAGYFTEDQRIGDSIWTTFWAGGDWLTLLDGHAPGGATNAMLRFVDLNSQRGPDWDSLAFATTWLASSFSPRAFGPVHLIAILLAGLLLVAAGFAAAVRWPARRVPIALAGLAGWLVVVVAVPKVLGSVRDDGIPTDTLNIASMLALGTLLVGIAALGWFAPRRPRLPALLFLTVVAFLVTNKVFSPQYTLWLIPLVALARPRWPAFLAWQASEAYVLLTRFLHFVYNDTNGAHGIGRGWFVGAVVIRDLVLCVLAGLVVREILRPELDVVRATGADDPAGGVLDGVPDRRGRRAAGVPATPAAEATADAGRKARWDTYRMPPHRSLVGGDQQGGSATAGAGP</sequence>
<dbReference type="GO" id="GO:0005886">
    <property type="term" value="C:plasma membrane"/>
    <property type="evidence" value="ECO:0007669"/>
    <property type="project" value="UniProtKB-SubCell"/>
</dbReference>
<dbReference type="EMBL" id="CP002801">
    <property type="protein sequence ID" value="AEH11775.1"/>
    <property type="molecule type" value="Genomic_DNA"/>
</dbReference>
<dbReference type="STRING" id="656024.FsymDg_4527"/>
<proteinExistence type="inferred from homology"/>
<feature type="transmembrane region" description="Helical" evidence="9">
    <location>
        <begin position="433"/>
        <end position="455"/>
    </location>
</feature>
<evidence type="ECO:0000256" key="7">
    <source>
        <dbReference type="ARBA" id="ARBA00024033"/>
    </source>
</evidence>
<feature type="transmembrane region" description="Helical" evidence="9">
    <location>
        <begin position="56"/>
        <end position="76"/>
    </location>
</feature>
<dbReference type="Proteomes" id="UP000001549">
    <property type="component" value="Chromosome"/>
</dbReference>
<comment type="subcellular location">
    <subcellularLocation>
        <location evidence="1">Cell membrane</location>
        <topology evidence="1">Multi-pass membrane protein</topology>
    </subcellularLocation>
</comment>
<dbReference type="RefSeq" id="WP_013875619.1">
    <property type="nucleotide sequence ID" value="NZ_CAAAGZ010000268.1"/>
</dbReference>
<feature type="transmembrane region" description="Helical" evidence="9">
    <location>
        <begin position="372"/>
        <end position="393"/>
    </location>
</feature>
<evidence type="ECO:0000256" key="1">
    <source>
        <dbReference type="ARBA" id="ARBA00004651"/>
    </source>
</evidence>
<evidence type="ECO:0000256" key="9">
    <source>
        <dbReference type="SAM" id="Phobius"/>
    </source>
</evidence>
<evidence type="ECO:0000256" key="3">
    <source>
        <dbReference type="ARBA" id="ARBA00022679"/>
    </source>
</evidence>
<keyword evidence="5 9" id="KW-1133">Transmembrane helix</keyword>
<evidence type="ECO:0000313" key="11">
    <source>
        <dbReference type="Proteomes" id="UP000001549"/>
    </source>
</evidence>
<reference evidence="10 11" key="1">
    <citation type="submission" date="2011-05" db="EMBL/GenBank/DDBJ databases">
        <title>Complete sequence of chromosome of Frankia symbiont of Datisca glomerata.</title>
        <authorList>
            <consortium name="US DOE Joint Genome Institute"/>
            <person name="Lucas S."/>
            <person name="Han J."/>
            <person name="Lapidus A."/>
            <person name="Cheng J.-F."/>
            <person name="Goodwin L."/>
            <person name="Pitluck S."/>
            <person name="Peters L."/>
            <person name="Mikhailova N."/>
            <person name="Chertkov O."/>
            <person name="Teshima H."/>
            <person name="Han C."/>
            <person name="Tapia R."/>
            <person name="Land M."/>
            <person name="Hauser L."/>
            <person name="Kyrpides N."/>
            <person name="Ivanova N."/>
            <person name="Pagani I."/>
            <person name="Berry A."/>
            <person name="Pawlowski K."/>
            <person name="Persson T."/>
            <person name="Vanden Heuvel B."/>
            <person name="Benson D."/>
            <person name="Woyke T."/>
        </authorList>
    </citation>
    <scope>NUCLEOTIDE SEQUENCE [LARGE SCALE GENOMIC DNA]</scope>
    <source>
        <strain evidence="11">4085684</strain>
    </source>
</reference>
<feature type="region of interest" description="Disordered" evidence="8">
    <location>
        <begin position="576"/>
        <end position="638"/>
    </location>
</feature>
<dbReference type="AlphaFoldDB" id="F8B0S9"/>
<evidence type="ECO:0000256" key="4">
    <source>
        <dbReference type="ARBA" id="ARBA00022692"/>
    </source>
</evidence>